<sequence>MTNVQRPVPRDGRLISLILASKGIDDADERVIHQLLDFAHRYTADVLQAAQSLADHAGRSGPSRIEKDDVELAIQMRRRYEFFEPPPRDASYLASLAHELNSQPLPILPETFDLLRLPPPHQRLGEVNFNIVPDAELTFESEEDEDLTSESDEDEARTEDGADAFKGEEGEAEGEPEDEDMEEVDVDEPVVRQERQVDEDYDD</sequence>
<dbReference type="PANTHER" id="PTHR48068">
    <property type="entry name" value="TAF9 RNA POLYMERASE II, TATA BOX-BINDING PROTEIN (TBP)-ASSOCIATED FACTOR"/>
    <property type="match status" value="1"/>
</dbReference>
<organism evidence="7 8">
    <name type="scientific">Papiliotrema laurentii</name>
    <name type="common">Cryptococcus laurentii</name>
    <dbReference type="NCBI Taxonomy" id="5418"/>
    <lineage>
        <taxon>Eukaryota</taxon>
        <taxon>Fungi</taxon>
        <taxon>Dikarya</taxon>
        <taxon>Basidiomycota</taxon>
        <taxon>Agaricomycotina</taxon>
        <taxon>Tremellomycetes</taxon>
        <taxon>Tremellales</taxon>
        <taxon>Rhynchogastremaceae</taxon>
        <taxon>Papiliotrema</taxon>
    </lineage>
</organism>
<dbReference type="InterPro" id="IPR003162">
    <property type="entry name" value="TFIID-31"/>
</dbReference>
<keyword evidence="4" id="KW-0804">Transcription</keyword>
<dbReference type="InterPro" id="IPR009072">
    <property type="entry name" value="Histone-fold"/>
</dbReference>
<evidence type="ECO:0000256" key="1">
    <source>
        <dbReference type="ARBA" id="ARBA00004123"/>
    </source>
</evidence>
<dbReference type="CDD" id="cd07979">
    <property type="entry name" value="HFD_TAF9"/>
    <property type="match status" value="1"/>
</dbReference>
<accession>A0AAD9FTV6</accession>
<evidence type="ECO:0000313" key="8">
    <source>
        <dbReference type="Proteomes" id="UP001182556"/>
    </source>
</evidence>
<dbReference type="GO" id="GO:0003713">
    <property type="term" value="F:transcription coactivator activity"/>
    <property type="evidence" value="ECO:0007669"/>
    <property type="project" value="TreeGrafter"/>
</dbReference>
<dbReference type="Pfam" id="PF02291">
    <property type="entry name" value="TFIID-31kDa"/>
    <property type="match status" value="1"/>
</dbReference>
<proteinExistence type="inferred from homology"/>
<comment type="similarity">
    <text evidence="2">Belongs to the TAF9 family.</text>
</comment>
<feature type="compositionally biased region" description="Acidic residues" evidence="6">
    <location>
        <begin position="170"/>
        <end position="188"/>
    </location>
</feature>
<dbReference type="GO" id="GO:0000124">
    <property type="term" value="C:SAGA complex"/>
    <property type="evidence" value="ECO:0007669"/>
    <property type="project" value="TreeGrafter"/>
</dbReference>
<evidence type="ECO:0000256" key="3">
    <source>
        <dbReference type="ARBA" id="ARBA00023015"/>
    </source>
</evidence>
<evidence type="ECO:0000256" key="2">
    <source>
        <dbReference type="ARBA" id="ARBA00007646"/>
    </source>
</evidence>
<keyword evidence="8" id="KW-1185">Reference proteome</keyword>
<evidence type="ECO:0000256" key="6">
    <source>
        <dbReference type="SAM" id="MobiDB-lite"/>
    </source>
</evidence>
<dbReference type="PANTHER" id="PTHR48068:SF4">
    <property type="entry name" value="TATA-BOX BINDING PROTEIN ASSOCIATED FACTOR 9"/>
    <property type="match status" value="1"/>
</dbReference>
<dbReference type="GO" id="GO:0016251">
    <property type="term" value="F:RNA polymerase II general transcription initiation factor activity"/>
    <property type="evidence" value="ECO:0007669"/>
    <property type="project" value="TreeGrafter"/>
</dbReference>
<dbReference type="EMBL" id="JAODAN010000002">
    <property type="protein sequence ID" value="KAK1926080.1"/>
    <property type="molecule type" value="Genomic_DNA"/>
</dbReference>
<reference evidence="7" key="1">
    <citation type="submission" date="2023-02" db="EMBL/GenBank/DDBJ databases">
        <title>Identification and recombinant expression of a fungal hydrolase from Papiliotrema laurentii that hydrolyzes apple cutin and clears colloidal polyester polyurethane.</title>
        <authorList>
            <consortium name="DOE Joint Genome Institute"/>
            <person name="Roman V.A."/>
            <person name="Bojanowski C."/>
            <person name="Crable B.R."/>
            <person name="Wagner D.N."/>
            <person name="Hung C.S."/>
            <person name="Nadeau L.J."/>
            <person name="Schratz L."/>
            <person name="Haridas S."/>
            <person name="Pangilinan J."/>
            <person name="Lipzen A."/>
            <person name="Na H."/>
            <person name="Yan M."/>
            <person name="Ng V."/>
            <person name="Grigoriev I.V."/>
            <person name="Spatafora J.W."/>
            <person name="Barlow D."/>
            <person name="Biffinger J."/>
            <person name="Kelley-Loughnane N."/>
            <person name="Varaljay V.A."/>
            <person name="Crookes-Goodson W.J."/>
        </authorList>
    </citation>
    <scope>NUCLEOTIDE SEQUENCE</scope>
    <source>
        <strain evidence="7">5307AH</strain>
    </source>
</reference>
<feature type="compositionally biased region" description="Basic and acidic residues" evidence="6">
    <location>
        <begin position="158"/>
        <end position="169"/>
    </location>
</feature>
<dbReference type="GO" id="GO:0005669">
    <property type="term" value="C:transcription factor TFIID complex"/>
    <property type="evidence" value="ECO:0007669"/>
    <property type="project" value="TreeGrafter"/>
</dbReference>
<dbReference type="InterPro" id="IPR051431">
    <property type="entry name" value="TFIID_subunit_9"/>
</dbReference>
<protein>
    <submittedName>
        <fullName evidence="7">Transcription initiation factor IID, 31kD subunit-domain-containing protein</fullName>
    </submittedName>
</protein>
<dbReference type="Proteomes" id="UP001182556">
    <property type="component" value="Unassembled WGS sequence"/>
</dbReference>
<keyword evidence="3" id="KW-0805">Transcription regulation</keyword>
<name>A0AAD9FTV6_PAPLA</name>
<dbReference type="SUPFAM" id="SSF47113">
    <property type="entry name" value="Histone-fold"/>
    <property type="match status" value="1"/>
</dbReference>
<dbReference type="GO" id="GO:0051123">
    <property type="term" value="P:RNA polymerase II preinitiation complex assembly"/>
    <property type="evidence" value="ECO:0007669"/>
    <property type="project" value="TreeGrafter"/>
</dbReference>
<comment type="caution">
    <text evidence="7">The sequence shown here is derived from an EMBL/GenBank/DDBJ whole genome shotgun (WGS) entry which is preliminary data.</text>
</comment>
<feature type="compositionally biased region" description="Basic and acidic residues" evidence="6">
    <location>
        <begin position="189"/>
        <end position="203"/>
    </location>
</feature>
<dbReference type="Gene3D" id="1.10.20.10">
    <property type="entry name" value="Histone, subunit A"/>
    <property type="match status" value="1"/>
</dbReference>
<dbReference type="GO" id="GO:0046982">
    <property type="term" value="F:protein heterodimerization activity"/>
    <property type="evidence" value="ECO:0007669"/>
    <property type="project" value="InterPro"/>
</dbReference>
<gene>
    <name evidence="7" type="ORF">DB88DRAFT_520999</name>
</gene>
<evidence type="ECO:0000313" key="7">
    <source>
        <dbReference type="EMBL" id="KAK1926080.1"/>
    </source>
</evidence>
<keyword evidence="5" id="KW-0539">Nucleus</keyword>
<comment type="subcellular location">
    <subcellularLocation>
        <location evidence="1">Nucleus</location>
    </subcellularLocation>
</comment>
<dbReference type="AlphaFoldDB" id="A0AAD9FTV6"/>
<feature type="compositionally biased region" description="Acidic residues" evidence="6">
    <location>
        <begin position="139"/>
        <end position="157"/>
    </location>
</feature>
<evidence type="ECO:0000256" key="4">
    <source>
        <dbReference type="ARBA" id="ARBA00023163"/>
    </source>
</evidence>
<evidence type="ECO:0000256" key="5">
    <source>
        <dbReference type="ARBA" id="ARBA00023242"/>
    </source>
</evidence>
<feature type="region of interest" description="Disordered" evidence="6">
    <location>
        <begin position="139"/>
        <end position="203"/>
    </location>
</feature>